<protein>
    <recommendedName>
        <fullName evidence="6">EGF-like domain-containing protein</fullName>
    </recommendedName>
</protein>
<evidence type="ECO:0000256" key="2">
    <source>
        <dbReference type="ARBA" id="ARBA00022729"/>
    </source>
</evidence>
<organism evidence="7 8">
    <name type="scientific">Pocillopora meandrina</name>
    <dbReference type="NCBI Taxonomy" id="46732"/>
    <lineage>
        <taxon>Eukaryota</taxon>
        <taxon>Metazoa</taxon>
        <taxon>Cnidaria</taxon>
        <taxon>Anthozoa</taxon>
        <taxon>Hexacorallia</taxon>
        <taxon>Scleractinia</taxon>
        <taxon>Astrocoeniina</taxon>
        <taxon>Pocilloporidae</taxon>
        <taxon>Pocillopora</taxon>
    </lineage>
</organism>
<keyword evidence="3" id="KW-0677">Repeat</keyword>
<name>A0AAU9XRA5_9CNID</name>
<evidence type="ECO:0000313" key="8">
    <source>
        <dbReference type="Proteomes" id="UP001159428"/>
    </source>
</evidence>
<feature type="domain" description="EGF-like" evidence="6">
    <location>
        <begin position="380"/>
        <end position="418"/>
    </location>
</feature>
<evidence type="ECO:0000256" key="4">
    <source>
        <dbReference type="ARBA" id="ARBA00023157"/>
    </source>
</evidence>
<dbReference type="Gene3D" id="2.10.25.10">
    <property type="entry name" value="Laminin"/>
    <property type="match status" value="1"/>
</dbReference>
<dbReference type="Proteomes" id="UP001159428">
    <property type="component" value="Unassembled WGS sequence"/>
</dbReference>
<accession>A0AAU9XRA5</accession>
<keyword evidence="1 5" id="KW-0245">EGF-like domain</keyword>
<evidence type="ECO:0000256" key="1">
    <source>
        <dbReference type="ARBA" id="ARBA00022536"/>
    </source>
</evidence>
<keyword evidence="8" id="KW-1185">Reference proteome</keyword>
<feature type="disulfide bond" evidence="5">
    <location>
        <begin position="389"/>
        <end position="406"/>
    </location>
</feature>
<evidence type="ECO:0000259" key="6">
    <source>
        <dbReference type="PROSITE" id="PS50026"/>
    </source>
</evidence>
<feature type="non-terminal residue" evidence="7">
    <location>
        <position position="1"/>
    </location>
</feature>
<comment type="caution">
    <text evidence="5">Lacks conserved residue(s) required for the propagation of feature annotation.</text>
</comment>
<dbReference type="PROSITE" id="PS01186">
    <property type="entry name" value="EGF_2"/>
    <property type="match status" value="1"/>
</dbReference>
<reference evidence="7 8" key="1">
    <citation type="submission" date="2022-05" db="EMBL/GenBank/DDBJ databases">
        <authorList>
            <consortium name="Genoscope - CEA"/>
            <person name="William W."/>
        </authorList>
    </citation>
    <scope>NUCLEOTIDE SEQUENCE [LARGE SCALE GENOMIC DNA]</scope>
</reference>
<dbReference type="FunFam" id="2.10.25.10:FF:000066">
    <property type="entry name" value="FAT atypical cadherin 4"/>
    <property type="match status" value="1"/>
</dbReference>
<dbReference type="PROSITE" id="PS00022">
    <property type="entry name" value="EGF_1"/>
    <property type="match status" value="1"/>
</dbReference>
<evidence type="ECO:0000256" key="3">
    <source>
        <dbReference type="ARBA" id="ARBA00022737"/>
    </source>
</evidence>
<dbReference type="Pfam" id="PF00008">
    <property type="entry name" value="EGF"/>
    <property type="match status" value="1"/>
</dbReference>
<dbReference type="AlphaFoldDB" id="A0AAU9XRA5"/>
<dbReference type="PANTHER" id="PTHR46585">
    <property type="entry name" value="INTEGRASE CORE DOMAIN CONTAINING PROTEIN"/>
    <property type="match status" value="1"/>
</dbReference>
<dbReference type="CDD" id="cd00054">
    <property type="entry name" value="EGF_CA"/>
    <property type="match status" value="1"/>
</dbReference>
<dbReference type="PROSITE" id="PS50026">
    <property type="entry name" value="EGF_3"/>
    <property type="match status" value="1"/>
</dbReference>
<sequence length="644" mass="72720">YGLRPAEVLKNLEKGLTYTLHRPRRRGRLLTLPDLHILQALVDGCNQSYHLSSGMKPSHINIENASQVWDTVYGKRISRTEKDRTRARFEVGDKVRLNEKARTFQKEYLLVFIVSHVVPGLVNTYRGKEMDDSSGQGTFHEQDIQKGEVPDGARFCFVLEKLDAKSFKFAKPIQSLCHIFPIFPLKYSTFYSYDSRFWSDTNGFNLLGGKTGSINSTGSLSFESRPAPNGQLRNTAPFNDLNRDEHYSKLKPCVAAQAFNFLKSLLFILRADLSRDHILAIHRSCLSENFCDANQCRQLEFTPEKEFDGKRLTNHVIRIVEVMKMKFCENVCYMEPDCVSINLDKRVGQQGDYKCELNNVTHEGHELELEKEEHFFYHAAESACVKNPCKNNGTCQSGFTDKGYRCLCTAGFRGQNCKKASSCKEVYKKSGLNTSGVITLHFGSGPKSVFCHKEDFGCGNGGWTPVMKIDGNKQTFRYYSLFWSNMAEYNPRGGMTGFDSQETKLPTYWNTSFSKICLGMKIGEKIKFIVINKQADSLYSLIADGQYHSTSLGRDVWKRLIGSEASLQTECDEEGFNVYSSASHSKARIGIVGNEQKHCRSCDSRIGFGTGGYPDNSITCGNVAKHNPGKNDKHIRAMGYILVH</sequence>
<dbReference type="InterPro" id="IPR000742">
    <property type="entry name" value="EGF"/>
</dbReference>
<comment type="caution">
    <text evidence="7">The sequence shown here is derived from an EMBL/GenBank/DDBJ whole genome shotgun (WGS) entry which is preliminary data.</text>
</comment>
<gene>
    <name evidence="7" type="ORF">PMEA_00028095</name>
</gene>
<feature type="disulfide bond" evidence="5">
    <location>
        <begin position="408"/>
        <end position="417"/>
    </location>
</feature>
<proteinExistence type="predicted"/>
<dbReference type="SUPFAM" id="SSF57196">
    <property type="entry name" value="EGF/Laminin"/>
    <property type="match status" value="1"/>
</dbReference>
<keyword evidence="2" id="KW-0732">Signal</keyword>
<dbReference type="EMBL" id="CALNXJ010000058">
    <property type="protein sequence ID" value="CAH3155562.1"/>
    <property type="molecule type" value="Genomic_DNA"/>
</dbReference>
<keyword evidence="4 5" id="KW-1015">Disulfide bond</keyword>
<evidence type="ECO:0000313" key="7">
    <source>
        <dbReference type="EMBL" id="CAH3155562.1"/>
    </source>
</evidence>
<evidence type="ECO:0000256" key="5">
    <source>
        <dbReference type="PROSITE-ProRule" id="PRU00076"/>
    </source>
</evidence>
<dbReference type="PANTHER" id="PTHR46585:SF1">
    <property type="entry name" value="CHROMO DOMAIN-CONTAINING PROTEIN"/>
    <property type="match status" value="1"/>
</dbReference>
<dbReference type="SMART" id="SM00181">
    <property type="entry name" value="EGF"/>
    <property type="match status" value="1"/>
</dbReference>